<keyword evidence="3" id="KW-1185">Reference proteome</keyword>
<accession>A0A9X1U2A0</accession>
<protein>
    <submittedName>
        <fullName evidence="2">Uncharacterized protein</fullName>
    </submittedName>
</protein>
<proteinExistence type="predicted"/>
<keyword evidence="1" id="KW-0812">Transmembrane</keyword>
<evidence type="ECO:0000313" key="2">
    <source>
        <dbReference type="EMBL" id="MCG2418338.1"/>
    </source>
</evidence>
<keyword evidence="1" id="KW-1133">Transmembrane helix</keyword>
<dbReference type="EMBL" id="JAIRBA010000006">
    <property type="protein sequence ID" value="MCG2418338.1"/>
    <property type="molecule type" value="Genomic_DNA"/>
</dbReference>
<reference evidence="2" key="1">
    <citation type="submission" date="2021-09" db="EMBL/GenBank/DDBJ databases">
        <title>Genome of Aequorivita sp. strain F47161.</title>
        <authorList>
            <person name="Wang Y."/>
        </authorList>
    </citation>
    <scope>NUCLEOTIDE SEQUENCE</scope>
    <source>
        <strain evidence="2">F47161</strain>
    </source>
</reference>
<feature type="transmembrane region" description="Helical" evidence="1">
    <location>
        <begin position="13"/>
        <end position="35"/>
    </location>
</feature>
<organism evidence="2 3">
    <name type="scientific">Aequorivita vitellina</name>
    <dbReference type="NCBI Taxonomy" id="2874475"/>
    <lineage>
        <taxon>Bacteria</taxon>
        <taxon>Pseudomonadati</taxon>
        <taxon>Bacteroidota</taxon>
        <taxon>Flavobacteriia</taxon>
        <taxon>Flavobacteriales</taxon>
        <taxon>Flavobacteriaceae</taxon>
        <taxon>Aequorivita</taxon>
    </lineage>
</organism>
<dbReference type="RefSeq" id="WP_237602155.1">
    <property type="nucleotide sequence ID" value="NZ_JAIRBA010000006.1"/>
</dbReference>
<evidence type="ECO:0000256" key="1">
    <source>
        <dbReference type="SAM" id="Phobius"/>
    </source>
</evidence>
<feature type="transmembrane region" description="Helical" evidence="1">
    <location>
        <begin position="42"/>
        <end position="59"/>
    </location>
</feature>
<dbReference type="AlphaFoldDB" id="A0A9X1U2A0"/>
<evidence type="ECO:0000313" key="3">
    <source>
        <dbReference type="Proteomes" id="UP001139461"/>
    </source>
</evidence>
<comment type="caution">
    <text evidence="2">The sequence shown here is derived from an EMBL/GenBank/DDBJ whole genome shotgun (WGS) entry which is preliminary data.</text>
</comment>
<name>A0A9X1U2A0_9FLAO</name>
<sequence>MKNLFENLFLYEIVLLFLGIFLFLLLSVALVYYIIKKEEIKKLLIFFVISLLMIGYPSIQQISISADKFELTKVQEDYIENPNDSIAKQKLEALTQKLEKRAESARDILQISKSKLLLGNTDGAIEFANKAIEKEYNENKQVKTPDISSDTLKPSLPLVTIQAYQLKELAKFQNNITAESDTVGLKTKLQNMEVNQNLSGTKAVVKRNVLEKTKKLDKN</sequence>
<gene>
    <name evidence="2" type="ORF">K8089_04830</name>
</gene>
<keyword evidence="1" id="KW-0472">Membrane</keyword>
<dbReference type="Proteomes" id="UP001139461">
    <property type="component" value="Unassembled WGS sequence"/>
</dbReference>